<dbReference type="AlphaFoldDB" id="X1EXM4"/>
<dbReference type="EMBL" id="BARU01000004">
    <property type="protein sequence ID" value="GAH25035.1"/>
    <property type="molecule type" value="Genomic_DNA"/>
</dbReference>
<reference evidence="1" key="1">
    <citation type="journal article" date="2014" name="Front. Microbiol.">
        <title>High frequency of phylogenetically diverse reductive dehalogenase-homologous genes in deep subseafloor sedimentary metagenomes.</title>
        <authorList>
            <person name="Kawai M."/>
            <person name="Futagami T."/>
            <person name="Toyoda A."/>
            <person name="Takaki Y."/>
            <person name="Nishi S."/>
            <person name="Hori S."/>
            <person name="Arai W."/>
            <person name="Tsubouchi T."/>
            <person name="Morono Y."/>
            <person name="Uchiyama I."/>
            <person name="Ito T."/>
            <person name="Fujiyama A."/>
            <person name="Inagaki F."/>
            <person name="Takami H."/>
        </authorList>
    </citation>
    <scope>NUCLEOTIDE SEQUENCE</scope>
    <source>
        <strain evidence="1">Expedition CK06-06</strain>
    </source>
</reference>
<accession>X1EXM4</accession>
<comment type="caution">
    <text evidence="1">The sequence shown here is derived from an EMBL/GenBank/DDBJ whole genome shotgun (WGS) entry which is preliminary data.</text>
</comment>
<name>X1EXM4_9ZZZZ</name>
<evidence type="ECO:0000313" key="1">
    <source>
        <dbReference type="EMBL" id="GAH25035.1"/>
    </source>
</evidence>
<gene>
    <name evidence="1" type="ORF">S03H2_00059</name>
</gene>
<protein>
    <submittedName>
        <fullName evidence="1">Uncharacterized protein</fullName>
    </submittedName>
</protein>
<organism evidence="1">
    <name type="scientific">marine sediment metagenome</name>
    <dbReference type="NCBI Taxonomy" id="412755"/>
    <lineage>
        <taxon>unclassified sequences</taxon>
        <taxon>metagenomes</taxon>
        <taxon>ecological metagenomes</taxon>
    </lineage>
</organism>
<proteinExistence type="predicted"/>
<sequence>MKYIATRKVKLRQGSADGYYEVTVPKIAEDVFKKGDLLTPVICVNSGAIIYLPEGVDIVPEKMDEAIVDKEEEG</sequence>